<dbReference type="PROSITE" id="PS00141">
    <property type="entry name" value="ASP_PROTEASE"/>
    <property type="match status" value="1"/>
</dbReference>
<evidence type="ECO:0000256" key="7">
    <source>
        <dbReference type="ARBA" id="ARBA00039658"/>
    </source>
</evidence>
<dbReference type="OrthoDB" id="10050977at2759"/>
<feature type="region of interest" description="Disordered" evidence="8">
    <location>
        <begin position="741"/>
        <end position="774"/>
    </location>
</feature>
<dbReference type="InterPro" id="IPR001584">
    <property type="entry name" value="Integrase_cat-core"/>
</dbReference>
<keyword evidence="3" id="KW-0540">Nuclease</keyword>
<evidence type="ECO:0000313" key="11">
    <source>
        <dbReference type="Proteomes" id="UP001152622"/>
    </source>
</evidence>
<keyword evidence="11" id="KW-1185">Reference proteome</keyword>
<keyword evidence="1" id="KW-0808">Transferase</keyword>
<keyword evidence="6" id="KW-0695">RNA-directed DNA polymerase</keyword>
<dbReference type="Pfam" id="PF17921">
    <property type="entry name" value="Integrase_H2C2"/>
    <property type="match status" value="1"/>
</dbReference>
<evidence type="ECO:0000256" key="8">
    <source>
        <dbReference type="SAM" id="MobiDB-lite"/>
    </source>
</evidence>
<gene>
    <name evidence="10" type="ORF">SKAU_G00095780</name>
</gene>
<name>A0A9Q1FYH2_SYNKA</name>
<evidence type="ECO:0000313" key="10">
    <source>
        <dbReference type="EMBL" id="KAJ8369550.1"/>
    </source>
</evidence>
<evidence type="ECO:0000256" key="3">
    <source>
        <dbReference type="ARBA" id="ARBA00022722"/>
    </source>
</evidence>
<dbReference type="SUPFAM" id="SSF53098">
    <property type="entry name" value="Ribonuclease H-like"/>
    <property type="match status" value="2"/>
</dbReference>
<dbReference type="InterPro" id="IPR021109">
    <property type="entry name" value="Peptidase_aspartic_dom_sf"/>
</dbReference>
<dbReference type="GO" id="GO:0015074">
    <property type="term" value="P:DNA integration"/>
    <property type="evidence" value="ECO:0007669"/>
    <property type="project" value="InterPro"/>
</dbReference>
<dbReference type="SUPFAM" id="SSF50630">
    <property type="entry name" value="Acid proteases"/>
    <property type="match status" value="1"/>
</dbReference>
<feature type="domain" description="Integrase catalytic" evidence="9">
    <location>
        <begin position="493"/>
        <end position="669"/>
    </location>
</feature>
<dbReference type="Pfam" id="PF05699">
    <property type="entry name" value="Dimer_Tnp_hAT"/>
    <property type="match status" value="1"/>
</dbReference>
<dbReference type="GO" id="GO:0046983">
    <property type="term" value="F:protein dimerization activity"/>
    <property type="evidence" value="ECO:0007669"/>
    <property type="project" value="InterPro"/>
</dbReference>
<evidence type="ECO:0000256" key="4">
    <source>
        <dbReference type="ARBA" id="ARBA00022759"/>
    </source>
</evidence>
<dbReference type="InterPro" id="IPR008906">
    <property type="entry name" value="HATC_C_dom"/>
</dbReference>
<dbReference type="PANTHER" id="PTHR46481:SF9">
    <property type="entry name" value="ZINC FINGER BED DOMAIN-CONTAINING PROTEIN 1-LIKE"/>
    <property type="match status" value="1"/>
</dbReference>
<keyword evidence="4" id="KW-0255">Endonuclease</keyword>
<comment type="caution">
    <text evidence="10">The sequence shown here is derived from an EMBL/GenBank/DDBJ whole genome shotgun (WGS) entry which is preliminary data.</text>
</comment>
<dbReference type="GO" id="GO:0004190">
    <property type="term" value="F:aspartic-type endopeptidase activity"/>
    <property type="evidence" value="ECO:0007669"/>
    <property type="project" value="InterPro"/>
</dbReference>
<dbReference type="Proteomes" id="UP001152622">
    <property type="component" value="Chromosome 3"/>
</dbReference>
<evidence type="ECO:0000256" key="6">
    <source>
        <dbReference type="ARBA" id="ARBA00022918"/>
    </source>
</evidence>
<dbReference type="EMBL" id="JAINUF010000003">
    <property type="protein sequence ID" value="KAJ8369550.1"/>
    <property type="molecule type" value="Genomic_DNA"/>
</dbReference>
<dbReference type="GO" id="GO:0003676">
    <property type="term" value="F:nucleic acid binding"/>
    <property type="evidence" value="ECO:0007669"/>
    <property type="project" value="InterPro"/>
</dbReference>
<feature type="compositionally biased region" description="Low complexity" evidence="8">
    <location>
        <begin position="129"/>
        <end position="138"/>
    </location>
</feature>
<dbReference type="InterPro" id="IPR036397">
    <property type="entry name" value="RNaseH_sf"/>
</dbReference>
<keyword evidence="2" id="KW-0548">Nucleotidyltransferase</keyword>
<accession>A0A9Q1FYH2</accession>
<protein>
    <recommendedName>
        <fullName evidence="7">Gypsy retrotransposon integrase-like protein 1</fullName>
    </recommendedName>
</protein>
<reference evidence="10" key="1">
    <citation type="journal article" date="2023" name="Science">
        <title>Genome structures resolve the early diversification of teleost fishes.</title>
        <authorList>
            <person name="Parey E."/>
            <person name="Louis A."/>
            <person name="Montfort J."/>
            <person name="Bouchez O."/>
            <person name="Roques C."/>
            <person name="Iampietro C."/>
            <person name="Lluch J."/>
            <person name="Castinel A."/>
            <person name="Donnadieu C."/>
            <person name="Desvignes T."/>
            <person name="Floi Bucao C."/>
            <person name="Jouanno E."/>
            <person name="Wen M."/>
            <person name="Mejri S."/>
            <person name="Dirks R."/>
            <person name="Jansen H."/>
            <person name="Henkel C."/>
            <person name="Chen W.J."/>
            <person name="Zahm M."/>
            <person name="Cabau C."/>
            <person name="Klopp C."/>
            <person name="Thompson A.W."/>
            <person name="Robinson-Rechavi M."/>
            <person name="Braasch I."/>
            <person name="Lecointre G."/>
            <person name="Bobe J."/>
            <person name="Postlethwait J.H."/>
            <person name="Berthelot C."/>
            <person name="Roest Crollius H."/>
            <person name="Guiguen Y."/>
        </authorList>
    </citation>
    <scope>NUCLEOTIDE SEQUENCE</scope>
    <source>
        <strain evidence="10">WJC10195</strain>
    </source>
</reference>
<keyword evidence="5" id="KW-0378">Hydrolase</keyword>
<dbReference type="InterPro" id="IPR041588">
    <property type="entry name" value="Integrase_H2C2"/>
</dbReference>
<dbReference type="InterPro" id="IPR001969">
    <property type="entry name" value="Aspartic_peptidase_AS"/>
</dbReference>
<evidence type="ECO:0000259" key="9">
    <source>
        <dbReference type="PROSITE" id="PS50994"/>
    </source>
</evidence>
<dbReference type="PANTHER" id="PTHR46481">
    <property type="entry name" value="ZINC FINGER BED DOMAIN-CONTAINING PROTEIN 4"/>
    <property type="match status" value="1"/>
</dbReference>
<dbReference type="AlphaFoldDB" id="A0A9Q1FYH2"/>
<organism evidence="10 11">
    <name type="scientific">Synaphobranchus kaupii</name>
    <name type="common">Kaup's arrowtooth eel</name>
    <dbReference type="NCBI Taxonomy" id="118154"/>
    <lineage>
        <taxon>Eukaryota</taxon>
        <taxon>Metazoa</taxon>
        <taxon>Chordata</taxon>
        <taxon>Craniata</taxon>
        <taxon>Vertebrata</taxon>
        <taxon>Euteleostomi</taxon>
        <taxon>Actinopterygii</taxon>
        <taxon>Neopterygii</taxon>
        <taxon>Teleostei</taxon>
        <taxon>Anguilliformes</taxon>
        <taxon>Synaphobranchidae</taxon>
        <taxon>Synaphobranchus</taxon>
    </lineage>
</organism>
<sequence>MAPSESQLLIWKLQKRLPNLNFNQLQSVAREIGKEQVEKTVDASTLTEPELFDVIVDFIRSEELKKLEDEGMSCLMLLHDLIEDLLTATNTAHTGSGDEDGFQRDKSSTTTKSTNGSDVDEAPSPPETVVPTKTTTPVRDSVRGGTSSCRLPEETVVGKRSAVTGEGRPVTERTATSPVKVNSIQMEKPVTVNAQPKTRKKRVAQLIGKRCLVSCAINRVPVQMIFDSGAQVTIVGRDWVGKELPNVKIQPLETLLADLEVTAANGTEVPFDGWIDVTLEIYRPGKMNADADTLSRYPIKFQEHIGEYTETVPTDVVTAIWQGDEVVEKGDVPWAAALVLTSTPDDSPSSTVPVFTPEDIRNAQKNDSSINEVITLKKRGWIPNDKDKRQMSRETRRLVHEWTKLKLDEGILYRYAAQRKQLVLPTELKSMVLKNLHDDMGHVGADKVICLARERFFWPFMQKEIEDYVIRRCACIKQKRPCVPNKAPMGSITSSAPFEFVSVDYLHLERSKGGYEYLLVLVDHFTRFAQAYPTKNKSGKTAAEKIFQDFIPRNLVNTFNLSWIKKRDLRKAQTEAKLPQHSLVLDVATRWGSKQKMIERVLEQLPAIRRVLVEDRKHGHLNPTWQDVSVLESINAAMKPVADFTDVLSGEKYVTVSSVKPVLELIKGELLSPDPSDTTLTAKIKDNMCRVLMQKYSPPGIQDLLRKATILDPRYRGSMEDAEVLDDAKHQLLQELLNMKEEEGSGGSASGESCSKTAGGNDGSEPPAPKKKKLSDLLQNRRAQLTSCQTQAGSDSVPKRVQADAELTKFLREEALDTASDPLMWWRDNHRRFPLIAKLAQKYMCICATSTSSERMFSTAGNIVTPDRSCLKPHKVNMLVFLARNLP</sequence>
<dbReference type="Gene3D" id="3.30.420.10">
    <property type="entry name" value="Ribonuclease H-like superfamily/Ribonuclease H"/>
    <property type="match status" value="1"/>
</dbReference>
<dbReference type="FunFam" id="1.10.340.70:FF:000001">
    <property type="entry name" value="Retrovirus-related Pol polyprotein from transposon gypsy-like Protein"/>
    <property type="match status" value="1"/>
</dbReference>
<dbReference type="GO" id="GO:0004519">
    <property type="term" value="F:endonuclease activity"/>
    <property type="evidence" value="ECO:0007669"/>
    <property type="project" value="UniProtKB-KW"/>
</dbReference>
<evidence type="ECO:0000256" key="5">
    <source>
        <dbReference type="ARBA" id="ARBA00022801"/>
    </source>
</evidence>
<dbReference type="GO" id="GO:0003964">
    <property type="term" value="F:RNA-directed DNA polymerase activity"/>
    <property type="evidence" value="ECO:0007669"/>
    <property type="project" value="UniProtKB-KW"/>
</dbReference>
<feature type="region of interest" description="Disordered" evidence="8">
    <location>
        <begin position="156"/>
        <end position="175"/>
    </location>
</feature>
<evidence type="ECO:0000256" key="1">
    <source>
        <dbReference type="ARBA" id="ARBA00022679"/>
    </source>
</evidence>
<proteinExistence type="predicted"/>
<dbReference type="GO" id="GO:0006508">
    <property type="term" value="P:proteolysis"/>
    <property type="evidence" value="ECO:0007669"/>
    <property type="project" value="InterPro"/>
</dbReference>
<dbReference type="PROSITE" id="PS50994">
    <property type="entry name" value="INTEGRASE"/>
    <property type="match status" value="1"/>
</dbReference>
<dbReference type="InterPro" id="IPR012337">
    <property type="entry name" value="RNaseH-like_sf"/>
</dbReference>
<evidence type="ECO:0000256" key="2">
    <source>
        <dbReference type="ARBA" id="ARBA00022695"/>
    </source>
</evidence>
<dbReference type="InterPro" id="IPR052035">
    <property type="entry name" value="ZnF_BED_domain_contain"/>
</dbReference>
<dbReference type="Gene3D" id="1.10.340.70">
    <property type="match status" value="1"/>
</dbReference>
<feature type="region of interest" description="Disordered" evidence="8">
    <location>
        <begin position="92"/>
        <end position="149"/>
    </location>
</feature>